<keyword evidence="10" id="KW-1185">Reference proteome</keyword>
<dbReference type="GO" id="GO:0046872">
    <property type="term" value="F:metal ion binding"/>
    <property type="evidence" value="ECO:0007669"/>
    <property type="project" value="UniProtKB-KW"/>
</dbReference>
<dbReference type="Gene3D" id="3.90.550.10">
    <property type="entry name" value="Spore Coat Polysaccharide Biosynthesis Protein SpsA, Chain A"/>
    <property type="match status" value="1"/>
</dbReference>
<evidence type="ECO:0000256" key="2">
    <source>
        <dbReference type="ARBA" id="ARBA00022679"/>
    </source>
</evidence>
<comment type="caution">
    <text evidence="9">The sequence shown here is derived from an EMBL/GenBank/DDBJ whole genome shotgun (WGS) entry which is preliminary data.</text>
</comment>
<keyword evidence="4" id="KW-0547">Nucleotide-binding</keyword>
<evidence type="ECO:0000256" key="3">
    <source>
        <dbReference type="ARBA" id="ARBA00022723"/>
    </source>
</evidence>
<evidence type="ECO:0000256" key="6">
    <source>
        <dbReference type="ARBA" id="ARBA00023134"/>
    </source>
</evidence>
<dbReference type="PANTHER" id="PTHR19136:SF81">
    <property type="entry name" value="MOLYBDENUM COFACTOR GUANYLYLTRANSFERASE"/>
    <property type="match status" value="1"/>
</dbReference>
<dbReference type="Proteomes" id="UP000660862">
    <property type="component" value="Unassembled WGS sequence"/>
</dbReference>
<keyword evidence="1" id="KW-0963">Cytoplasm</keyword>
<evidence type="ECO:0000256" key="5">
    <source>
        <dbReference type="ARBA" id="ARBA00022842"/>
    </source>
</evidence>
<evidence type="ECO:0000313" key="9">
    <source>
        <dbReference type="EMBL" id="GGG74945.1"/>
    </source>
</evidence>
<proteinExistence type="predicted"/>
<keyword evidence="7" id="KW-0501">Molybdenum cofactor biosynthesis</keyword>
<keyword evidence="5" id="KW-0460">Magnesium</keyword>
<evidence type="ECO:0000256" key="1">
    <source>
        <dbReference type="ARBA" id="ARBA00022490"/>
    </source>
</evidence>
<feature type="domain" description="MobA-like NTP transferase" evidence="8">
    <location>
        <begin position="10"/>
        <end position="161"/>
    </location>
</feature>
<protein>
    <submittedName>
        <fullName evidence="9">Molybdenum cofactor guanylyltransferase</fullName>
    </submittedName>
</protein>
<organism evidence="9 10">
    <name type="scientific">Parapedobacter pyrenivorans</name>
    <dbReference type="NCBI Taxonomy" id="1305674"/>
    <lineage>
        <taxon>Bacteria</taxon>
        <taxon>Pseudomonadati</taxon>
        <taxon>Bacteroidota</taxon>
        <taxon>Sphingobacteriia</taxon>
        <taxon>Sphingobacteriales</taxon>
        <taxon>Sphingobacteriaceae</taxon>
        <taxon>Parapedobacter</taxon>
    </lineage>
</organism>
<sequence length="197" mass="21603">MDDTAMEMVGVVLCGGRSVRMGTDKGLLPIGDKTWAQHVYERLGVVVPSVVLSVNAQQADSYRAVLPYAECVVDNDQLPIGGPLHGLLSVHLRHPSANLLVLACDMVAMQEILLQYLVKCFVDKPCPALVYEYDGYPQPLCGLYSRLALATVTGWAVTEGLANHSMMHMLDLVEATRLPHGTDYDDCFSNYNHPDNL</sequence>
<accession>A0A917HDD4</accession>
<dbReference type="CDD" id="cd02503">
    <property type="entry name" value="MobA"/>
    <property type="match status" value="1"/>
</dbReference>
<name>A0A917HDD4_9SPHI</name>
<keyword evidence="3" id="KW-0479">Metal-binding</keyword>
<evidence type="ECO:0000256" key="4">
    <source>
        <dbReference type="ARBA" id="ARBA00022741"/>
    </source>
</evidence>
<dbReference type="Pfam" id="PF12804">
    <property type="entry name" value="NTP_transf_3"/>
    <property type="match status" value="1"/>
</dbReference>
<evidence type="ECO:0000313" key="10">
    <source>
        <dbReference type="Proteomes" id="UP000660862"/>
    </source>
</evidence>
<dbReference type="InterPro" id="IPR013482">
    <property type="entry name" value="Molybde_CF_guanTrfase"/>
</dbReference>
<reference evidence="9" key="1">
    <citation type="journal article" date="2014" name="Int. J. Syst. Evol. Microbiol.">
        <title>Complete genome sequence of Corynebacterium casei LMG S-19264T (=DSM 44701T), isolated from a smear-ripened cheese.</title>
        <authorList>
            <consortium name="US DOE Joint Genome Institute (JGI-PGF)"/>
            <person name="Walter F."/>
            <person name="Albersmeier A."/>
            <person name="Kalinowski J."/>
            <person name="Ruckert C."/>
        </authorList>
    </citation>
    <scope>NUCLEOTIDE SEQUENCE</scope>
    <source>
        <strain evidence="9">CGMCC 1.12195</strain>
    </source>
</reference>
<dbReference type="RefSeq" id="WP_188504187.1">
    <property type="nucleotide sequence ID" value="NZ_BMER01000001.1"/>
</dbReference>
<dbReference type="EMBL" id="BMER01000001">
    <property type="protein sequence ID" value="GGG74945.1"/>
    <property type="molecule type" value="Genomic_DNA"/>
</dbReference>
<keyword evidence="2" id="KW-0808">Transferase</keyword>
<evidence type="ECO:0000259" key="8">
    <source>
        <dbReference type="Pfam" id="PF12804"/>
    </source>
</evidence>
<gene>
    <name evidence="9" type="ORF">GCM10007415_03140</name>
</gene>
<dbReference type="InterPro" id="IPR025877">
    <property type="entry name" value="MobA-like_NTP_Trfase"/>
</dbReference>
<dbReference type="InterPro" id="IPR029044">
    <property type="entry name" value="Nucleotide-diphossugar_trans"/>
</dbReference>
<keyword evidence="6" id="KW-0342">GTP-binding</keyword>
<dbReference type="GO" id="GO:0006777">
    <property type="term" value="P:Mo-molybdopterin cofactor biosynthetic process"/>
    <property type="evidence" value="ECO:0007669"/>
    <property type="project" value="UniProtKB-KW"/>
</dbReference>
<keyword evidence="9" id="KW-0548">Nucleotidyltransferase</keyword>
<dbReference type="GO" id="GO:0005525">
    <property type="term" value="F:GTP binding"/>
    <property type="evidence" value="ECO:0007669"/>
    <property type="project" value="UniProtKB-KW"/>
</dbReference>
<dbReference type="SUPFAM" id="SSF53448">
    <property type="entry name" value="Nucleotide-diphospho-sugar transferases"/>
    <property type="match status" value="1"/>
</dbReference>
<dbReference type="GO" id="GO:0016779">
    <property type="term" value="F:nucleotidyltransferase activity"/>
    <property type="evidence" value="ECO:0007669"/>
    <property type="project" value="UniProtKB-KW"/>
</dbReference>
<dbReference type="AlphaFoldDB" id="A0A917HDD4"/>
<reference evidence="9" key="2">
    <citation type="submission" date="2020-09" db="EMBL/GenBank/DDBJ databases">
        <authorList>
            <person name="Sun Q."/>
            <person name="Zhou Y."/>
        </authorList>
    </citation>
    <scope>NUCLEOTIDE SEQUENCE</scope>
    <source>
        <strain evidence="9">CGMCC 1.12195</strain>
    </source>
</reference>
<evidence type="ECO:0000256" key="7">
    <source>
        <dbReference type="ARBA" id="ARBA00023150"/>
    </source>
</evidence>
<dbReference type="PANTHER" id="PTHR19136">
    <property type="entry name" value="MOLYBDENUM COFACTOR GUANYLYLTRANSFERASE"/>
    <property type="match status" value="1"/>
</dbReference>